<dbReference type="AlphaFoldDB" id="A0A6I2LF84"/>
<evidence type="ECO:0000256" key="1">
    <source>
        <dbReference type="SAM" id="Phobius"/>
    </source>
</evidence>
<keyword evidence="3" id="KW-1185">Reference proteome</keyword>
<reference evidence="2 3" key="1">
    <citation type="submission" date="2019-11" db="EMBL/GenBank/DDBJ databases">
        <title>Novel species isolated from a subtropical stream in China.</title>
        <authorList>
            <person name="Lu H."/>
        </authorList>
    </citation>
    <scope>NUCLEOTIDE SEQUENCE [LARGE SCALE GENOMIC DNA]</scope>
    <source>
        <strain evidence="2 3">FT80W</strain>
    </source>
</reference>
<dbReference type="Proteomes" id="UP000433309">
    <property type="component" value="Unassembled WGS sequence"/>
</dbReference>
<keyword evidence="1" id="KW-0472">Membrane</keyword>
<feature type="transmembrane region" description="Helical" evidence="1">
    <location>
        <begin position="134"/>
        <end position="156"/>
    </location>
</feature>
<evidence type="ECO:0000313" key="2">
    <source>
        <dbReference type="EMBL" id="MRW94899.1"/>
    </source>
</evidence>
<proteinExistence type="predicted"/>
<comment type="caution">
    <text evidence="2">The sequence shown here is derived from an EMBL/GenBank/DDBJ whole genome shotgun (WGS) entry which is preliminary data.</text>
</comment>
<keyword evidence="1" id="KW-1133">Transmembrane helix</keyword>
<dbReference type="RefSeq" id="WP_154383767.1">
    <property type="nucleotide sequence ID" value="NZ_WKJK01000045.1"/>
</dbReference>
<name>A0A6I2LF84_9BURK</name>
<organism evidence="2 3">
    <name type="scientific">Duganella guangzhouensis</name>
    <dbReference type="NCBI Taxonomy" id="2666084"/>
    <lineage>
        <taxon>Bacteria</taxon>
        <taxon>Pseudomonadati</taxon>
        <taxon>Pseudomonadota</taxon>
        <taxon>Betaproteobacteria</taxon>
        <taxon>Burkholderiales</taxon>
        <taxon>Oxalobacteraceae</taxon>
        <taxon>Telluria group</taxon>
        <taxon>Duganella</taxon>
    </lineage>
</organism>
<gene>
    <name evidence="2" type="ORF">GJ699_33620</name>
</gene>
<dbReference type="EMBL" id="WKJK01000045">
    <property type="protein sequence ID" value="MRW94899.1"/>
    <property type="molecule type" value="Genomic_DNA"/>
</dbReference>
<evidence type="ECO:0000313" key="3">
    <source>
        <dbReference type="Proteomes" id="UP000433309"/>
    </source>
</evidence>
<keyword evidence="1" id="KW-0812">Transmembrane</keyword>
<protein>
    <submittedName>
        <fullName evidence="2">Uncharacterized protein</fullName>
    </submittedName>
</protein>
<accession>A0A6I2LF84</accession>
<feature type="transmembrane region" description="Helical" evidence="1">
    <location>
        <begin position="99"/>
        <end position="122"/>
    </location>
</feature>
<sequence length="181" mass="20152">MAMFIAAGALGSIPVGTRQSGGIRRAYLEVGSQRYDDCWVPDYLEASLAECIGKEIALSLCRLDRKGSLHLCAIQREDGRIERLPDQGASLLSPMVITAFIWGVITFFTTWLIAPLFLIPYWLLTKLGIQSEAIFGSVIFGGLFISWMAQLVWVLFYSKKLSPKVRLQLVTQATTAFDRTV</sequence>